<dbReference type="PRINTS" id="PR00344">
    <property type="entry name" value="BCTRLSENSOR"/>
</dbReference>
<dbReference type="InterPro" id="IPR005467">
    <property type="entry name" value="His_kinase_dom"/>
</dbReference>
<dbReference type="SUPFAM" id="SSF47384">
    <property type="entry name" value="Homodimeric domain of signal transducing histidine kinase"/>
    <property type="match status" value="1"/>
</dbReference>
<feature type="modified residue" description="4-aspartylphosphate" evidence="11">
    <location>
        <position position="501"/>
    </location>
</feature>
<keyword evidence="6" id="KW-0418">Kinase</keyword>
<dbReference type="Gene3D" id="1.10.287.130">
    <property type="match status" value="1"/>
</dbReference>
<feature type="domain" description="Histidine kinase" evidence="13">
    <location>
        <begin position="207"/>
        <end position="428"/>
    </location>
</feature>
<evidence type="ECO:0000256" key="11">
    <source>
        <dbReference type="PROSITE-ProRule" id="PRU00169"/>
    </source>
</evidence>
<dbReference type="InterPro" id="IPR001789">
    <property type="entry name" value="Sig_transdc_resp-reg_receiver"/>
</dbReference>
<dbReference type="FunFam" id="1.10.287.130:FF:000002">
    <property type="entry name" value="Two-component osmosensing histidine kinase"/>
    <property type="match status" value="1"/>
</dbReference>
<dbReference type="InterPro" id="IPR011006">
    <property type="entry name" value="CheY-like_superfamily"/>
</dbReference>
<keyword evidence="3 11" id="KW-0597">Phosphoprotein</keyword>
<sequence length="594" mass="65880">MTEPTFDDIFDELIDGNEELQGFLSILDGLLPEASLLLVSESGTLLEGARPLALAPPVRERLVHEAKSTDDFVVGKADNGSRCHAVYLPKMSAVLLITCTAAPSADWETGSAMISLLRNTLELALYRQEREVLVADHEQSVRQINILQQQHGKLIEDNYRQYRLNQEREKEYARKLESEIAQQTSELREANARLEEISRLKSDFLANMSHELRTPMNAIIGFSELLSETPLAEEQLDYTRTIAQSATSLLTLINDILDLAKIEAGKLELERMPFDLPEVIDNVAAMFKIPAREKGVAVTCKIDSRIPKRIMGDSNRLRQVLINLAGNAMKFTEQGGIDIRVDFEREAAGRIVSRFSVHDSGIGIPPDRVEAIFEKFTQADGSTTRKYGGTGLGLAICLQLVELMGGHLTVASEVGKGSTFYFVIPVEEAPAEIISLQEHKEAGLEKDLSGGRILLVEDNAVNQRLASILITRQGYEVEVASDGAEALEHLRHQTFDLVLMDVQMPIMDGMEATRRIREIEADQALRQDYVGLRALSQPLPIVGLTAHARKEDETACYEAGMNGFLTKPIIKAKLTMILSEMMPRSSCLENPDPS</sequence>
<dbReference type="SUPFAM" id="SSF55874">
    <property type="entry name" value="ATPase domain of HSP90 chaperone/DNA topoisomerase II/histidine kinase"/>
    <property type="match status" value="1"/>
</dbReference>
<dbReference type="CDD" id="cd00082">
    <property type="entry name" value="HisKA"/>
    <property type="match status" value="1"/>
</dbReference>
<evidence type="ECO:0000259" key="14">
    <source>
        <dbReference type="PROSITE" id="PS50110"/>
    </source>
</evidence>
<evidence type="ECO:0000256" key="1">
    <source>
        <dbReference type="ARBA" id="ARBA00000085"/>
    </source>
</evidence>
<evidence type="ECO:0000256" key="7">
    <source>
        <dbReference type="ARBA" id="ARBA00022840"/>
    </source>
</evidence>
<dbReference type="EMBL" id="JAPHEH010000001">
    <property type="protein sequence ID" value="MDG4476127.1"/>
    <property type="molecule type" value="Genomic_DNA"/>
</dbReference>
<dbReference type="CDD" id="cd17546">
    <property type="entry name" value="REC_hyHK_CKI1_RcsC-like"/>
    <property type="match status" value="1"/>
</dbReference>
<dbReference type="InterPro" id="IPR004358">
    <property type="entry name" value="Sig_transdc_His_kin-like_C"/>
</dbReference>
<dbReference type="SMART" id="SM00448">
    <property type="entry name" value="REC"/>
    <property type="match status" value="1"/>
</dbReference>
<comment type="catalytic activity">
    <reaction evidence="1">
        <text>ATP + protein L-histidine = ADP + protein N-phospho-L-histidine.</text>
        <dbReference type="EC" id="2.7.13.3"/>
    </reaction>
</comment>
<accession>A0A9X4MGD1</accession>
<feature type="coiled-coil region" evidence="12">
    <location>
        <begin position="173"/>
        <end position="207"/>
    </location>
</feature>
<dbReference type="PANTHER" id="PTHR45339">
    <property type="entry name" value="HYBRID SIGNAL TRANSDUCTION HISTIDINE KINASE J"/>
    <property type="match status" value="1"/>
</dbReference>
<evidence type="ECO:0000256" key="4">
    <source>
        <dbReference type="ARBA" id="ARBA00022679"/>
    </source>
</evidence>
<dbReference type="SMART" id="SM00388">
    <property type="entry name" value="HisKA"/>
    <property type="match status" value="1"/>
</dbReference>
<dbReference type="Gene3D" id="3.30.565.10">
    <property type="entry name" value="Histidine kinase-like ATPase, C-terminal domain"/>
    <property type="match status" value="1"/>
</dbReference>
<dbReference type="PROSITE" id="PS50109">
    <property type="entry name" value="HIS_KIN"/>
    <property type="match status" value="1"/>
</dbReference>
<keyword evidence="8" id="KW-0902">Two-component regulatory system</keyword>
<proteinExistence type="predicted"/>
<name>A0A9X4MGD1_9BACT</name>
<feature type="domain" description="Response regulatory" evidence="14">
    <location>
        <begin position="452"/>
        <end position="582"/>
    </location>
</feature>
<dbReference type="SUPFAM" id="SSF52172">
    <property type="entry name" value="CheY-like"/>
    <property type="match status" value="1"/>
</dbReference>
<dbReference type="SMART" id="SM00387">
    <property type="entry name" value="HATPase_c"/>
    <property type="match status" value="1"/>
</dbReference>
<keyword evidence="5" id="KW-0547">Nucleotide-binding</keyword>
<dbReference type="Pfam" id="PF00512">
    <property type="entry name" value="HisKA"/>
    <property type="match status" value="1"/>
</dbReference>
<evidence type="ECO:0000256" key="6">
    <source>
        <dbReference type="ARBA" id="ARBA00022777"/>
    </source>
</evidence>
<dbReference type="CDD" id="cd16922">
    <property type="entry name" value="HATPase_EvgS-ArcB-TorS-like"/>
    <property type="match status" value="1"/>
</dbReference>
<dbReference type="InterPro" id="IPR003661">
    <property type="entry name" value="HisK_dim/P_dom"/>
</dbReference>
<evidence type="ECO:0000259" key="13">
    <source>
        <dbReference type="PROSITE" id="PS50109"/>
    </source>
</evidence>
<keyword evidence="4" id="KW-0808">Transferase</keyword>
<evidence type="ECO:0000256" key="9">
    <source>
        <dbReference type="ARBA" id="ARBA00064003"/>
    </source>
</evidence>
<evidence type="ECO:0000256" key="8">
    <source>
        <dbReference type="ARBA" id="ARBA00023012"/>
    </source>
</evidence>
<keyword evidence="16" id="KW-1185">Reference proteome</keyword>
<dbReference type="Gene3D" id="3.40.50.2300">
    <property type="match status" value="1"/>
</dbReference>
<comment type="subunit">
    <text evidence="9">At low DSF concentrations, interacts with RpfF.</text>
</comment>
<reference evidence="15" key="1">
    <citation type="journal article" date="2022" name="bioRxiv">
        <title>Thiovibrio frasassiensisgen. nov., sp. nov., an autotrophic, elemental sulfur disproportionating bacterium isolated from sulfidic karst sediment, and proposal of Thiovibrionaceae fam. nov.</title>
        <authorList>
            <person name="Aronson H."/>
            <person name="Thomas C."/>
            <person name="Bhattacharyya M."/>
            <person name="Eckstein S."/>
            <person name="Jensen S."/>
            <person name="Barco R."/>
            <person name="Macalady J."/>
            <person name="Amend J."/>
        </authorList>
    </citation>
    <scope>NUCLEOTIDE SEQUENCE</scope>
    <source>
        <strain evidence="15">RS19-109</strain>
    </source>
</reference>
<protein>
    <recommendedName>
        <fullName evidence="10">Sensory/regulatory protein RpfC</fullName>
        <ecNumber evidence="2">2.7.13.3</ecNumber>
    </recommendedName>
</protein>
<dbReference type="PANTHER" id="PTHR45339:SF1">
    <property type="entry name" value="HYBRID SIGNAL TRANSDUCTION HISTIDINE KINASE J"/>
    <property type="match status" value="1"/>
</dbReference>
<dbReference type="Pfam" id="PF00072">
    <property type="entry name" value="Response_reg"/>
    <property type="match status" value="1"/>
</dbReference>
<dbReference type="RefSeq" id="WP_307633098.1">
    <property type="nucleotide sequence ID" value="NZ_JAPHEH010000001.1"/>
</dbReference>
<gene>
    <name evidence="15" type="ORF">OLX77_08165</name>
</gene>
<evidence type="ECO:0000313" key="16">
    <source>
        <dbReference type="Proteomes" id="UP001154240"/>
    </source>
</evidence>
<dbReference type="AlphaFoldDB" id="A0A9X4MGD1"/>
<dbReference type="PROSITE" id="PS50110">
    <property type="entry name" value="RESPONSE_REGULATORY"/>
    <property type="match status" value="1"/>
</dbReference>
<dbReference type="FunFam" id="3.30.565.10:FF:000010">
    <property type="entry name" value="Sensor histidine kinase RcsC"/>
    <property type="match status" value="1"/>
</dbReference>
<organism evidence="15 16">
    <name type="scientific">Thiovibrio frasassiensis</name>
    <dbReference type="NCBI Taxonomy" id="2984131"/>
    <lineage>
        <taxon>Bacteria</taxon>
        <taxon>Pseudomonadati</taxon>
        <taxon>Thermodesulfobacteriota</taxon>
        <taxon>Desulfobulbia</taxon>
        <taxon>Desulfobulbales</taxon>
        <taxon>Thiovibrionaceae</taxon>
        <taxon>Thiovibrio</taxon>
    </lineage>
</organism>
<evidence type="ECO:0000256" key="2">
    <source>
        <dbReference type="ARBA" id="ARBA00012438"/>
    </source>
</evidence>
<dbReference type="InterPro" id="IPR036097">
    <property type="entry name" value="HisK_dim/P_sf"/>
</dbReference>
<evidence type="ECO:0000256" key="12">
    <source>
        <dbReference type="SAM" id="Coils"/>
    </source>
</evidence>
<dbReference type="InterPro" id="IPR036890">
    <property type="entry name" value="HATPase_C_sf"/>
</dbReference>
<evidence type="ECO:0000256" key="5">
    <source>
        <dbReference type="ARBA" id="ARBA00022741"/>
    </source>
</evidence>
<evidence type="ECO:0000313" key="15">
    <source>
        <dbReference type="EMBL" id="MDG4476127.1"/>
    </source>
</evidence>
<comment type="caution">
    <text evidence="15">The sequence shown here is derived from an EMBL/GenBank/DDBJ whole genome shotgun (WGS) entry which is preliminary data.</text>
</comment>
<keyword evidence="7 15" id="KW-0067">ATP-binding</keyword>
<reference evidence="15" key="2">
    <citation type="submission" date="2022-10" db="EMBL/GenBank/DDBJ databases">
        <authorList>
            <person name="Aronson H.S."/>
        </authorList>
    </citation>
    <scope>NUCLEOTIDE SEQUENCE</scope>
    <source>
        <strain evidence="15">RS19-109</strain>
    </source>
</reference>
<dbReference type="GO" id="GO:0000155">
    <property type="term" value="F:phosphorelay sensor kinase activity"/>
    <property type="evidence" value="ECO:0007669"/>
    <property type="project" value="InterPro"/>
</dbReference>
<dbReference type="GO" id="GO:0005524">
    <property type="term" value="F:ATP binding"/>
    <property type="evidence" value="ECO:0007669"/>
    <property type="project" value="UniProtKB-KW"/>
</dbReference>
<evidence type="ECO:0000256" key="3">
    <source>
        <dbReference type="ARBA" id="ARBA00022553"/>
    </source>
</evidence>
<keyword evidence="12" id="KW-0175">Coiled coil</keyword>
<dbReference type="Proteomes" id="UP001154240">
    <property type="component" value="Unassembled WGS sequence"/>
</dbReference>
<dbReference type="EC" id="2.7.13.3" evidence="2"/>
<evidence type="ECO:0000256" key="10">
    <source>
        <dbReference type="ARBA" id="ARBA00068150"/>
    </source>
</evidence>
<dbReference type="Pfam" id="PF02518">
    <property type="entry name" value="HATPase_c"/>
    <property type="match status" value="1"/>
</dbReference>
<dbReference type="InterPro" id="IPR003594">
    <property type="entry name" value="HATPase_dom"/>
</dbReference>